<organism evidence="1 2">
    <name type="scientific">Ligilactobacillus ruminis ATCC 25644</name>
    <dbReference type="NCBI Taxonomy" id="525362"/>
    <lineage>
        <taxon>Bacteria</taxon>
        <taxon>Bacillati</taxon>
        <taxon>Bacillota</taxon>
        <taxon>Bacilli</taxon>
        <taxon>Lactobacillales</taxon>
        <taxon>Lactobacillaceae</taxon>
        <taxon>Ligilactobacillus</taxon>
    </lineage>
</organism>
<comment type="caution">
    <text evidence="1">The sequence shown here is derived from an EMBL/GenBank/DDBJ whole genome shotgun (WGS) entry which is preliminary data.</text>
</comment>
<evidence type="ECO:0000313" key="1">
    <source>
        <dbReference type="EMBL" id="EFZ34193.1"/>
    </source>
</evidence>
<dbReference type="AlphaFoldDB" id="E7FRR1"/>
<name>E7FRR1_9LACO</name>
<sequence length="54" mass="6043">MTFRISFVLASKNRALLLSSQQLNLNVIMVAYGLLTIRDGNLSSERLLIGNTEF</sequence>
<dbReference type="EMBL" id="ACGS02000044">
    <property type="protein sequence ID" value="EFZ34193.1"/>
    <property type="molecule type" value="Genomic_DNA"/>
</dbReference>
<gene>
    <name evidence="1" type="ORF">HMPREF0542_11588</name>
</gene>
<accession>E7FRR1</accession>
<proteinExistence type="predicted"/>
<evidence type="ECO:0000313" key="2">
    <source>
        <dbReference type="Proteomes" id="UP000004099"/>
    </source>
</evidence>
<reference evidence="1 2" key="1">
    <citation type="submission" date="2011-01" db="EMBL/GenBank/DDBJ databases">
        <authorList>
            <person name="Muzny D."/>
            <person name="Qin X."/>
            <person name="Buhay C."/>
            <person name="Dugan-Rocha S."/>
            <person name="Ding Y."/>
            <person name="Chen G."/>
            <person name="Hawes A."/>
            <person name="Holder M."/>
            <person name="Jhangiani S."/>
            <person name="Johnson A."/>
            <person name="Khan Z."/>
            <person name="Li Z."/>
            <person name="Liu W."/>
            <person name="Liu X."/>
            <person name="Perez L."/>
            <person name="Shen H."/>
            <person name="Wang Q."/>
            <person name="Watt J."/>
            <person name="Xi L."/>
            <person name="Xin Y."/>
            <person name="Zhou J."/>
            <person name="Deng J."/>
            <person name="Jiang H."/>
            <person name="Liu Y."/>
            <person name="Qu J."/>
            <person name="Song X.-Z."/>
            <person name="Zhang L."/>
            <person name="Villasana D."/>
            <person name="Johnson A."/>
            <person name="Liu J."/>
            <person name="Liyanage D."/>
            <person name="Lorensuhewa L."/>
            <person name="Robinson T."/>
            <person name="Song A."/>
            <person name="Song B.-B."/>
            <person name="Dinh H."/>
            <person name="Thornton R."/>
            <person name="Coyle M."/>
            <person name="Francisco L."/>
            <person name="Jackson L."/>
            <person name="Javaid M."/>
            <person name="Korchina V."/>
            <person name="Kovar C."/>
            <person name="Mata R."/>
            <person name="Mathew T."/>
            <person name="Ngo R."/>
            <person name="Nguyen L."/>
            <person name="Nguyen N."/>
            <person name="Okwuonu G."/>
            <person name="Ongeri F."/>
            <person name="Pham C."/>
            <person name="Simmons D."/>
            <person name="Wilczek-Boney K."/>
            <person name="Hale W."/>
            <person name="Jakkamsetti A."/>
            <person name="Pham P."/>
            <person name="Ruth R."/>
            <person name="San Lucas F."/>
            <person name="Warren J."/>
            <person name="Zhang J."/>
            <person name="Zhao Z."/>
            <person name="Zhou C."/>
            <person name="Zhu D."/>
            <person name="Lee S."/>
            <person name="Bess C."/>
            <person name="Blankenburg K."/>
            <person name="Forbes L."/>
            <person name="Fu Q."/>
            <person name="Gubbala S."/>
            <person name="Hirani K."/>
            <person name="Jayaseelan J.C."/>
            <person name="Lara F."/>
            <person name="Munidasa M."/>
            <person name="Palculict T."/>
            <person name="Patil S."/>
            <person name="Pu L.-L."/>
            <person name="Saada N."/>
            <person name="Tang L."/>
            <person name="Weissenberger G."/>
            <person name="Zhu Y."/>
            <person name="Hemphill L."/>
            <person name="Shang Y."/>
            <person name="Youmans B."/>
            <person name="Ayvaz T."/>
            <person name="Ross M."/>
            <person name="Santibanez J."/>
            <person name="Aqrawi P."/>
            <person name="Gross S."/>
            <person name="Joshi V."/>
            <person name="Fowler G."/>
            <person name="Nazareth L."/>
            <person name="Reid J."/>
            <person name="Worley K."/>
            <person name="Petrosino J."/>
            <person name="Highlander S."/>
            <person name="Gibbs R."/>
        </authorList>
    </citation>
    <scope>NUCLEOTIDE SEQUENCE [LARGE SCALE GENOMIC DNA]</scope>
    <source>
        <strain evidence="1 2">ATCC 25644</strain>
    </source>
</reference>
<dbReference type="HOGENOM" id="CLU_3044783_0_0_9"/>
<dbReference type="Proteomes" id="UP000004099">
    <property type="component" value="Unassembled WGS sequence"/>
</dbReference>
<protein>
    <submittedName>
        <fullName evidence="1">Uncharacterized protein</fullName>
    </submittedName>
</protein>